<dbReference type="EMBL" id="JABBWG010000001">
    <property type="protein sequence ID" value="KAG1827315.1"/>
    <property type="molecule type" value="Genomic_DNA"/>
</dbReference>
<protein>
    <submittedName>
        <fullName evidence="4">Kinase-like domain-containing protein</fullName>
    </submittedName>
</protein>
<reference evidence="4" key="1">
    <citation type="journal article" date="2020" name="New Phytol.">
        <title>Comparative genomics reveals dynamic genome evolution in host specialist ectomycorrhizal fungi.</title>
        <authorList>
            <person name="Lofgren L.A."/>
            <person name="Nguyen N.H."/>
            <person name="Vilgalys R."/>
            <person name="Ruytinx J."/>
            <person name="Liao H.L."/>
            <person name="Branco S."/>
            <person name="Kuo A."/>
            <person name="LaButti K."/>
            <person name="Lipzen A."/>
            <person name="Andreopoulos W."/>
            <person name="Pangilinan J."/>
            <person name="Riley R."/>
            <person name="Hundley H."/>
            <person name="Na H."/>
            <person name="Barry K."/>
            <person name="Grigoriev I.V."/>
            <person name="Stajich J.E."/>
            <person name="Kennedy P.G."/>
        </authorList>
    </citation>
    <scope>NUCLEOTIDE SEQUENCE</scope>
    <source>
        <strain evidence="4">MN1</strain>
    </source>
</reference>
<dbReference type="SUPFAM" id="SSF56112">
    <property type="entry name" value="Protein kinase-like (PK-like)"/>
    <property type="match status" value="1"/>
</dbReference>
<accession>A0A9P7EQC3</accession>
<sequence length="466" mass="53947">MSKSTKCFGSFVQIMKKFIMVFQNLMVYTFAHLKRCTNNGWLLNELKQQVAEWRSLFYDDLMKLTMYRTIRDTLKSLLDRSERDPCPMHVSVRFLPRHIVPRNDVALLRVLLVLCGRDYENEFYGLAHNQAQEMVDLLEEILRDPSTDHATHARLLRYIIRLSRKSGRLPCQLQLDGLEPTPMRIVEQGGSATIFTASYNHQAVAIKRSHLPSISQSRKDFVSEAVIWSHLKHENIVPFLGVTDKDYRLWLVSRFMYSGNVRTYIEYMGRENCDLRHLAEGAAKGLCYLHTFDPPIVHGDLKGFNVLVDKRGNACMTDFGISRSDDTRQGLDSTNVGRRETLNWIAPELIFFGNSETMRVTLETDMYAFACVLYEIYTGGIPYYGENIIDCLRERRRPSLHRLGEPIVRLIEGCWHHDPRFRPKASVVVEALKKMKKFQLISLIGLWTLVVGIRQCLEFQFSAPLL</sequence>
<proteinExistence type="predicted"/>
<dbReference type="InterPro" id="IPR001245">
    <property type="entry name" value="Ser-Thr/Tyr_kinase_cat_dom"/>
</dbReference>
<keyword evidence="5" id="KW-1185">Reference proteome</keyword>
<evidence type="ECO:0000256" key="2">
    <source>
        <dbReference type="ARBA" id="ARBA00022840"/>
    </source>
</evidence>
<feature type="domain" description="Protein kinase" evidence="3">
    <location>
        <begin position="180"/>
        <end position="438"/>
    </location>
</feature>
<dbReference type="InterPro" id="IPR051681">
    <property type="entry name" value="Ser/Thr_Kinases-Pseudokinases"/>
</dbReference>
<keyword evidence="4" id="KW-0418">Kinase</keyword>
<organism evidence="4 5">
    <name type="scientific">Suillus subaureus</name>
    <dbReference type="NCBI Taxonomy" id="48587"/>
    <lineage>
        <taxon>Eukaryota</taxon>
        <taxon>Fungi</taxon>
        <taxon>Dikarya</taxon>
        <taxon>Basidiomycota</taxon>
        <taxon>Agaricomycotina</taxon>
        <taxon>Agaricomycetes</taxon>
        <taxon>Agaricomycetidae</taxon>
        <taxon>Boletales</taxon>
        <taxon>Suillineae</taxon>
        <taxon>Suillaceae</taxon>
        <taxon>Suillus</taxon>
    </lineage>
</organism>
<dbReference type="InterPro" id="IPR011009">
    <property type="entry name" value="Kinase-like_dom_sf"/>
</dbReference>
<dbReference type="OrthoDB" id="4062651at2759"/>
<dbReference type="PANTHER" id="PTHR44329">
    <property type="entry name" value="SERINE/THREONINE-PROTEIN KINASE TNNI3K-RELATED"/>
    <property type="match status" value="1"/>
</dbReference>
<evidence type="ECO:0000313" key="5">
    <source>
        <dbReference type="Proteomes" id="UP000807769"/>
    </source>
</evidence>
<name>A0A9P7EQC3_9AGAM</name>
<dbReference type="GO" id="GO:0005524">
    <property type="term" value="F:ATP binding"/>
    <property type="evidence" value="ECO:0007669"/>
    <property type="project" value="UniProtKB-KW"/>
</dbReference>
<dbReference type="GO" id="GO:0004674">
    <property type="term" value="F:protein serine/threonine kinase activity"/>
    <property type="evidence" value="ECO:0007669"/>
    <property type="project" value="TreeGrafter"/>
</dbReference>
<keyword evidence="2" id="KW-0067">ATP-binding</keyword>
<dbReference type="Proteomes" id="UP000807769">
    <property type="component" value="Unassembled WGS sequence"/>
</dbReference>
<dbReference type="PROSITE" id="PS00108">
    <property type="entry name" value="PROTEIN_KINASE_ST"/>
    <property type="match status" value="1"/>
</dbReference>
<evidence type="ECO:0000256" key="1">
    <source>
        <dbReference type="ARBA" id="ARBA00022741"/>
    </source>
</evidence>
<dbReference type="PROSITE" id="PS50011">
    <property type="entry name" value="PROTEIN_KINASE_DOM"/>
    <property type="match status" value="1"/>
</dbReference>
<dbReference type="GeneID" id="64637269"/>
<gene>
    <name evidence="4" type="ORF">BJ212DRAFT_45656</name>
</gene>
<dbReference type="RefSeq" id="XP_041200162.1">
    <property type="nucleotide sequence ID" value="XM_041343253.1"/>
</dbReference>
<dbReference type="AlphaFoldDB" id="A0A9P7EQC3"/>
<keyword evidence="4" id="KW-0808">Transferase</keyword>
<dbReference type="PANTHER" id="PTHR44329:SF298">
    <property type="entry name" value="MIXED LINEAGE KINASE DOMAIN-LIKE PROTEIN"/>
    <property type="match status" value="1"/>
</dbReference>
<dbReference type="SMART" id="SM00220">
    <property type="entry name" value="S_TKc"/>
    <property type="match status" value="1"/>
</dbReference>
<dbReference type="Pfam" id="PF07714">
    <property type="entry name" value="PK_Tyr_Ser-Thr"/>
    <property type="match status" value="1"/>
</dbReference>
<dbReference type="InterPro" id="IPR008271">
    <property type="entry name" value="Ser/Thr_kinase_AS"/>
</dbReference>
<comment type="caution">
    <text evidence="4">The sequence shown here is derived from an EMBL/GenBank/DDBJ whole genome shotgun (WGS) entry which is preliminary data.</text>
</comment>
<dbReference type="Gene3D" id="1.10.510.10">
    <property type="entry name" value="Transferase(Phosphotransferase) domain 1"/>
    <property type="match status" value="1"/>
</dbReference>
<keyword evidence="1" id="KW-0547">Nucleotide-binding</keyword>
<dbReference type="InterPro" id="IPR000719">
    <property type="entry name" value="Prot_kinase_dom"/>
</dbReference>
<evidence type="ECO:0000313" key="4">
    <source>
        <dbReference type="EMBL" id="KAG1827315.1"/>
    </source>
</evidence>
<evidence type="ECO:0000259" key="3">
    <source>
        <dbReference type="PROSITE" id="PS50011"/>
    </source>
</evidence>